<protein>
    <recommendedName>
        <fullName evidence="2">histidine kinase</fullName>
        <ecNumber evidence="2">2.7.13.3</ecNumber>
    </recommendedName>
</protein>
<evidence type="ECO:0000256" key="1">
    <source>
        <dbReference type="ARBA" id="ARBA00000085"/>
    </source>
</evidence>
<keyword evidence="5" id="KW-0472">Membrane</keyword>
<organism evidence="7 8">
    <name type="scientific">Aromatoleum diolicum</name>
    <dbReference type="NCBI Taxonomy" id="75796"/>
    <lineage>
        <taxon>Bacteria</taxon>
        <taxon>Pseudomonadati</taxon>
        <taxon>Pseudomonadota</taxon>
        <taxon>Betaproteobacteria</taxon>
        <taxon>Rhodocyclales</taxon>
        <taxon>Rhodocyclaceae</taxon>
        <taxon>Aromatoleum</taxon>
    </lineage>
</organism>
<keyword evidence="5" id="KW-0812">Transmembrane</keyword>
<keyword evidence="8" id="KW-1185">Reference proteome</keyword>
<dbReference type="Gene3D" id="1.10.287.130">
    <property type="match status" value="1"/>
</dbReference>
<gene>
    <name evidence="7" type="ORF">GPA25_10985</name>
</gene>
<proteinExistence type="predicted"/>
<dbReference type="GO" id="GO:0016301">
    <property type="term" value="F:kinase activity"/>
    <property type="evidence" value="ECO:0007669"/>
    <property type="project" value="UniProtKB-KW"/>
</dbReference>
<dbReference type="InterPro" id="IPR036890">
    <property type="entry name" value="HATPase_C_sf"/>
</dbReference>
<evidence type="ECO:0000256" key="2">
    <source>
        <dbReference type="ARBA" id="ARBA00012438"/>
    </source>
</evidence>
<dbReference type="EC" id="2.7.13.3" evidence="2"/>
<dbReference type="RefSeq" id="WP_169260433.1">
    <property type="nucleotide sequence ID" value="NZ_WTVQ01000016.1"/>
</dbReference>
<dbReference type="PANTHER" id="PTHR43065">
    <property type="entry name" value="SENSOR HISTIDINE KINASE"/>
    <property type="match status" value="1"/>
</dbReference>
<evidence type="ECO:0000313" key="8">
    <source>
        <dbReference type="Proteomes" id="UP000648984"/>
    </source>
</evidence>
<sequence>MQFRLVRYFTLASLGMFGLVALSLIYFEHLQGQFFKQTSDEQGTFFSEVQQSFAKQQDESARRDLLSIHEAGNVNLTRLFANALWEKDFAPFVASVQAIDVQTCRAIADITDDKGKKVAPPEKKACFTDVGNRIMALPAFKGLDAKVFDSMKKSTVFKIKVFDLRGITVYSSEHAQIGEDKSANEGWRSAALDGVPKSELTHRGKFSAFEGVVENRDLIGSYLPVLEPGSSRIVGVFEVYSDVTPFLKQIQQTSEQIKLTAVENQRKLEEAATTNQTAVDATSYRQLATIAGLLALLFAALLVIVRRAEKVIQQQEKDRAHAHQQLAQSEKMASLGQMVAGVAHQLNTPLAFSQNNVLMVKDALQSMELPMKVASRLSTILEDVDGDKVTLKVSQLKANLEKLQDGNVDVSMLQAMLADVLEGIEQMTEMVVNLRDFTRLDRAAVANADLNKSLHTVAYIAKTVLPKNIELIEEFAQLPDVECNPSQLNQVFLNLINNAAQAMDGPGKITVRTATDGDRVRIEVQDNGHGIPDDVLPHIFDLYYTTKPTGEGTGLGLPIAKDIITQHGGEIQVSTRIGVGTTFTVLLPVRQQALSALAA</sequence>
<evidence type="ECO:0000256" key="3">
    <source>
        <dbReference type="ARBA" id="ARBA00022553"/>
    </source>
</evidence>
<dbReference type="CDD" id="cd00082">
    <property type="entry name" value="HisKA"/>
    <property type="match status" value="1"/>
</dbReference>
<dbReference type="EMBL" id="WTVQ01000016">
    <property type="protein sequence ID" value="NMG75281.1"/>
    <property type="molecule type" value="Genomic_DNA"/>
</dbReference>
<reference evidence="7 8" key="1">
    <citation type="submission" date="2019-12" db="EMBL/GenBank/DDBJ databases">
        <title>Comparative genomics gives insights into the taxonomy of the Azoarcus-Aromatoleum group and reveals separate origins of nif in the plant-associated Azoarcus and non-plant-associated Aromatoleum sub-groups.</title>
        <authorList>
            <person name="Lafos M."/>
            <person name="Maluk M."/>
            <person name="Batista M."/>
            <person name="Junghare M."/>
            <person name="Carmona M."/>
            <person name="Faoro H."/>
            <person name="Cruz L.M."/>
            <person name="Battistoni F."/>
            <person name="De Souza E."/>
            <person name="Pedrosa F."/>
            <person name="Chen W.-M."/>
            <person name="Poole P.S."/>
            <person name="Dixon R.A."/>
            <person name="James E.K."/>
        </authorList>
    </citation>
    <scope>NUCLEOTIDE SEQUENCE [LARGE SCALE GENOMIC DNA]</scope>
    <source>
        <strain evidence="7 8">22Lin</strain>
    </source>
</reference>
<feature type="domain" description="Histidine kinase" evidence="6">
    <location>
        <begin position="341"/>
        <end position="591"/>
    </location>
</feature>
<keyword evidence="5" id="KW-1133">Transmembrane helix</keyword>
<evidence type="ECO:0000259" key="6">
    <source>
        <dbReference type="PROSITE" id="PS50109"/>
    </source>
</evidence>
<evidence type="ECO:0000313" key="7">
    <source>
        <dbReference type="EMBL" id="NMG75281.1"/>
    </source>
</evidence>
<dbReference type="InterPro" id="IPR003661">
    <property type="entry name" value="HisK_dim/P_dom"/>
</dbReference>
<dbReference type="SUPFAM" id="SSF55874">
    <property type="entry name" value="ATPase domain of HSP90 chaperone/DNA topoisomerase II/histidine kinase"/>
    <property type="match status" value="1"/>
</dbReference>
<keyword evidence="7" id="KW-0808">Transferase</keyword>
<dbReference type="SMART" id="SM00387">
    <property type="entry name" value="HATPase_c"/>
    <property type="match status" value="1"/>
</dbReference>
<evidence type="ECO:0000256" key="4">
    <source>
        <dbReference type="SAM" id="Coils"/>
    </source>
</evidence>
<dbReference type="Gene3D" id="3.30.565.10">
    <property type="entry name" value="Histidine kinase-like ATPase, C-terminal domain"/>
    <property type="match status" value="1"/>
</dbReference>
<keyword evidence="4" id="KW-0175">Coiled coil</keyword>
<name>A0ABX1QE18_9RHOO</name>
<dbReference type="InterPro" id="IPR005467">
    <property type="entry name" value="His_kinase_dom"/>
</dbReference>
<dbReference type="InterPro" id="IPR003594">
    <property type="entry name" value="HATPase_dom"/>
</dbReference>
<keyword evidence="3" id="KW-0597">Phosphoprotein</keyword>
<dbReference type="InterPro" id="IPR004358">
    <property type="entry name" value="Sig_transdc_His_kin-like_C"/>
</dbReference>
<dbReference type="SUPFAM" id="SSF47384">
    <property type="entry name" value="Homodimeric domain of signal transducing histidine kinase"/>
    <property type="match status" value="1"/>
</dbReference>
<dbReference type="PANTHER" id="PTHR43065:SF50">
    <property type="entry name" value="HISTIDINE KINASE"/>
    <property type="match status" value="1"/>
</dbReference>
<dbReference type="InterPro" id="IPR036097">
    <property type="entry name" value="HisK_dim/P_sf"/>
</dbReference>
<feature type="transmembrane region" description="Helical" evidence="5">
    <location>
        <begin position="6"/>
        <end position="27"/>
    </location>
</feature>
<dbReference type="Pfam" id="PF02518">
    <property type="entry name" value="HATPase_c"/>
    <property type="match status" value="1"/>
</dbReference>
<keyword evidence="7" id="KW-0418">Kinase</keyword>
<accession>A0ABX1QE18</accession>
<evidence type="ECO:0000256" key="5">
    <source>
        <dbReference type="SAM" id="Phobius"/>
    </source>
</evidence>
<dbReference type="PRINTS" id="PR00344">
    <property type="entry name" value="BCTRLSENSOR"/>
</dbReference>
<dbReference type="Proteomes" id="UP000648984">
    <property type="component" value="Unassembled WGS sequence"/>
</dbReference>
<feature type="coiled-coil region" evidence="4">
    <location>
        <begin position="305"/>
        <end position="332"/>
    </location>
</feature>
<dbReference type="PROSITE" id="PS50109">
    <property type="entry name" value="HIS_KIN"/>
    <property type="match status" value="1"/>
</dbReference>
<comment type="caution">
    <text evidence="7">The sequence shown here is derived from an EMBL/GenBank/DDBJ whole genome shotgun (WGS) entry which is preliminary data.</text>
</comment>
<comment type="catalytic activity">
    <reaction evidence="1">
        <text>ATP + protein L-histidine = ADP + protein N-phospho-L-histidine.</text>
        <dbReference type="EC" id="2.7.13.3"/>
    </reaction>
</comment>